<proteinExistence type="predicted"/>
<accession>A0A4U7KL92</accession>
<dbReference type="KEGG" id="sgra:EX895_005884"/>
<dbReference type="EMBL" id="SRRM01000021">
    <property type="protein sequence ID" value="TKY84804.1"/>
    <property type="molecule type" value="Genomic_DNA"/>
</dbReference>
<comment type="caution">
    <text evidence="2">The sequence shown here is derived from an EMBL/GenBank/DDBJ whole genome shotgun (WGS) entry which is preliminary data.</text>
</comment>
<dbReference type="OrthoDB" id="2548679at2759"/>
<keyword evidence="3" id="KW-1185">Reference proteome</keyword>
<dbReference type="GeneID" id="40728779"/>
<sequence>MLHSSLAVVLKFVAAVLVVSIHPAYSAMTRVPLGLLTLARRSDRRQAPSQAQCWPTKLQPNKPGYQDRCGAVSDPKHPCLTQWNGDLSHVQARPYLEPLAIERTLFIKDENMLDFSMDKPEDAFIVTYLDGGNTQLIYSGYDQQSGCYNITLRGGQDDPRWRIWVSDDKGNDRDVDTRHHPETTQTLCTKWMHVHVKKDGGSNY</sequence>
<keyword evidence="1" id="KW-0732">Signal</keyword>
<dbReference type="AlphaFoldDB" id="A0A4U7KL92"/>
<evidence type="ECO:0000256" key="1">
    <source>
        <dbReference type="SAM" id="SignalP"/>
    </source>
</evidence>
<protein>
    <recommendedName>
        <fullName evidence="4">Mig1 protein</fullName>
    </recommendedName>
</protein>
<gene>
    <name evidence="2" type="ORF">EX895_005884</name>
</gene>
<evidence type="ECO:0000313" key="2">
    <source>
        <dbReference type="EMBL" id="TKY84804.1"/>
    </source>
</evidence>
<dbReference type="Proteomes" id="UP000306050">
    <property type="component" value="Chromosome SGRAM_8"/>
</dbReference>
<evidence type="ECO:0000313" key="3">
    <source>
        <dbReference type="Proteomes" id="UP000306050"/>
    </source>
</evidence>
<name>A0A4U7KL92_9BASI</name>
<evidence type="ECO:0008006" key="4">
    <source>
        <dbReference type="Google" id="ProtNLM"/>
    </source>
</evidence>
<feature type="chain" id="PRO_5021034049" description="Mig1 protein" evidence="1">
    <location>
        <begin position="27"/>
        <end position="204"/>
    </location>
</feature>
<reference evidence="2 3" key="1">
    <citation type="submission" date="2019-05" db="EMBL/GenBank/DDBJ databases">
        <title>Sporisorium graminicola CBS 10092 draft sequencing and annotation.</title>
        <authorList>
            <person name="Solano-Gonzalez S."/>
            <person name="Caddick M.X."/>
            <person name="Darby A."/>
        </authorList>
    </citation>
    <scope>NUCLEOTIDE SEQUENCE [LARGE SCALE GENOMIC DNA]</scope>
    <source>
        <strain evidence="2 3">CBS 10092</strain>
    </source>
</reference>
<organism evidence="2 3">
    <name type="scientific">Sporisorium graminicola</name>
    <dbReference type="NCBI Taxonomy" id="280036"/>
    <lineage>
        <taxon>Eukaryota</taxon>
        <taxon>Fungi</taxon>
        <taxon>Dikarya</taxon>
        <taxon>Basidiomycota</taxon>
        <taxon>Ustilaginomycotina</taxon>
        <taxon>Ustilaginomycetes</taxon>
        <taxon>Ustilaginales</taxon>
        <taxon>Ustilaginaceae</taxon>
        <taxon>Sporisorium</taxon>
    </lineage>
</organism>
<feature type="signal peptide" evidence="1">
    <location>
        <begin position="1"/>
        <end position="26"/>
    </location>
</feature>
<dbReference type="RefSeq" id="XP_029736789.1">
    <property type="nucleotide sequence ID" value="XM_029886476.1"/>
</dbReference>